<dbReference type="SUPFAM" id="SSF102860">
    <property type="entry name" value="mRNA decapping enzyme DcpS N-terminal domain"/>
    <property type="match status" value="1"/>
</dbReference>
<dbReference type="Proteomes" id="UP000053558">
    <property type="component" value="Unassembled WGS sequence"/>
</dbReference>
<dbReference type="GO" id="GO:0005634">
    <property type="term" value="C:nucleus"/>
    <property type="evidence" value="ECO:0007669"/>
    <property type="project" value="TreeGrafter"/>
</dbReference>
<dbReference type="OrthoDB" id="10264956at2759"/>
<dbReference type="GO" id="GO:0000290">
    <property type="term" value="P:deadenylation-dependent decapping of nuclear-transcribed mRNA"/>
    <property type="evidence" value="ECO:0007669"/>
    <property type="project" value="InterPro"/>
</dbReference>
<feature type="binding site" evidence="3">
    <location>
        <position position="154"/>
    </location>
    <ligand>
        <name>substrate</name>
    </ligand>
</feature>
<accession>A0A5M3MNL7</accession>
<dbReference type="Pfam" id="PF11969">
    <property type="entry name" value="DcpS_C"/>
    <property type="match status" value="1"/>
</dbReference>
<dbReference type="Gene3D" id="3.30.428.10">
    <property type="entry name" value="HIT-like"/>
    <property type="match status" value="1"/>
</dbReference>
<dbReference type="InterPro" id="IPR036265">
    <property type="entry name" value="HIT-like_sf"/>
</dbReference>
<dbReference type="GO" id="GO:0016787">
    <property type="term" value="F:hydrolase activity"/>
    <property type="evidence" value="ECO:0007669"/>
    <property type="project" value="InterPro"/>
</dbReference>
<evidence type="ECO:0000256" key="2">
    <source>
        <dbReference type="PIRSR" id="PIRSR028973-1"/>
    </source>
</evidence>
<evidence type="ECO:0000313" key="4">
    <source>
        <dbReference type="EMBL" id="EIW80742.1"/>
    </source>
</evidence>
<evidence type="ECO:0000256" key="3">
    <source>
        <dbReference type="PIRSR" id="PIRSR028973-2"/>
    </source>
</evidence>
<dbReference type="GO" id="GO:0000340">
    <property type="term" value="F:RNA 7-methylguanosine cap binding"/>
    <property type="evidence" value="ECO:0007669"/>
    <property type="project" value="TreeGrafter"/>
</dbReference>
<evidence type="ECO:0000256" key="1">
    <source>
        <dbReference type="ARBA" id="ARBA00010208"/>
    </source>
</evidence>
<dbReference type="AlphaFoldDB" id="A0A5M3MNL7"/>
<name>A0A5M3MNL7_CONPW</name>
<protein>
    <submittedName>
        <fullName evidence="4">HIT-like protein</fullName>
    </submittedName>
</protein>
<dbReference type="GO" id="GO:0000932">
    <property type="term" value="C:P-body"/>
    <property type="evidence" value="ECO:0007669"/>
    <property type="project" value="TreeGrafter"/>
</dbReference>
<feature type="active site" description="Nucleophile" evidence="2">
    <location>
        <position position="256"/>
    </location>
</feature>
<dbReference type="GeneID" id="19210485"/>
<feature type="binding site" evidence="3">
    <location>
        <begin position="247"/>
        <end position="258"/>
    </location>
    <ligand>
        <name>substrate</name>
    </ligand>
</feature>
<dbReference type="RefSeq" id="XP_007769613.1">
    <property type="nucleotide sequence ID" value="XM_007771423.1"/>
</dbReference>
<feature type="binding site" evidence="3">
    <location>
        <position position="164"/>
    </location>
    <ligand>
        <name>substrate</name>
    </ligand>
</feature>
<dbReference type="KEGG" id="cput:CONPUDRAFT_82827"/>
<comment type="similarity">
    <text evidence="1">Belongs to the HIT family.</text>
</comment>
<sequence>MSGDNEVLKHFQFVRVLDENPATHYIALEGTLPDPANQIDRLSAVLRIEKTAFPADFAESLSVSPTKVEDGAEGGALSALKVIEKNDIYSWYRGWLAHRESAPDIKLSLIFPATEVHIRKYTKQNVLMVHETPALYLSVVKPYIDAIPLARTRWVTAILDGTSEADALLHNDQSPTTGFVLLPDMKWDRTTVGALYLVAIARDPALRSLRDLTKAHLPLLKEIRTTANHVVQERWGLGKGALRMYVHYQPSYYHFHVHIVHVAHAFPGGMNVGQAHLLDDLISLLELDTAVPATSSILARMTLTYSLGTQHGLYAPLAAAQASLAGASGL</sequence>
<dbReference type="InterPro" id="IPR008594">
    <property type="entry name" value="DcpS/DCS2"/>
</dbReference>
<dbReference type="SUPFAM" id="SSF54197">
    <property type="entry name" value="HIT-like"/>
    <property type="match status" value="1"/>
</dbReference>
<gene>
    <name evidence="4" type="ORF">CONPUDRAFT_82827</name>
</gene>
<proteinExistence type="inferred from homology"/>
<dbReference type="PANTHER" id="PTHR12978:SF0">
    <property type="entry name" value="M7GPPPX DIPHOSPHATASE"/>
    <property type="match status" value="1"/>
</dbReference>
<dbReference type="InterPro" id="IPR011145">
    <property type="entry name" value="Scavenger_mRNA_decap_enz_N"/>
</dbReference>
<feature type="binding site" evidence="3">
    <location>
        <position position="186"/>
    </location>
    <ligand>
        <name>substrate</name>
    </ligand>
</feature>
<dbReference type="OMA" id="HVHINPI"/>
<dbReference type="PANTHER" id="PTHR12978">
    <property type="entry name" value="HISTIDINE TRIAD HIT PROTEIN MEMBER"/>
    <property type="match status" value="1"/>
</dbReference>
<dbReference type="PIRSF" id="PIRSF028973">
    <property type="entry name" value="Scavenger_mRNA_decap_enz"/>
    <property type="match status" value="1"/>
</dbReference>
<reference evidence="5" key="1">
    <citation type="journal article" date="2012" name="Science">
        <title>The Paleozoic origin of enzymatic lignin decomposition reconstructed from 31 fungal genomes.</title>
        <authorList>
            <person name="Floudas D."/>
            <person name="Binder M."/>
            <person name="Riley R."/>
            <person name="Barry K."/>
            <person name="Blanchette R.A."/>
            <person name="Henrissat B."/>
            <person name="Martinez A.T."/>
            <person name="Otillar R."/>
            <person name="Spatafora J.W."/>
            <person name="Yadav J.S."/>
            <person name="Aerts A."/>
            <person name="Benoit I."/>
            <person name="Boyd A."/>
            <person name="Carlson A."/>
            <person name="Copeland A."/>
            <person name="Coutinho P.M."/>
            <person name="de Vries R.P."/>
            <person name="Ferreira P."/>
            <person name="Findley K."/>
            <person name="Foster B."/>
            <person name="Gaskell J."/>
            <person name="Glotzer D."/>
            <person name="Gorecki P."/>
            <person name="Heitman J."/>
            <person name="Hesse C."/>
            <person name="Hori C."/>
            <person name="Igarashi K."/>
            <person name="Jurgens J.A."/>
            <person name="Kallen N."/>
            <person name="Kersten P."/>
            <person name="Kohler A."/>
            <person name="Kuees U."/>
            <person name="Kumar T.K.A."/>
            <person name="Kuo A."/>
            <person name="LaButti K."/>
            <person name="Larrondo L.F."/>
            <person name="Lindquist E."/>
            <person name="Ling A."/>
            <person name="Lombard V."/>
            <person name="Lucas S."/>
            <person name="Lundell T."/>
            <person name="Martin R."/>
            <person name="McLaughlin D.J."/>
            <person name="Morgenstern I."/>
            <person name="Morin E."/>
            <person name="Murat C."/>
            <person name="Nagy L.G."/>
            <person name="Nolan M."/>
            <person name="Ohm R.A."/>
            <person name="Patyshakuliyeva A."/>
            <person name="Rokas A."/>
            <person name="Ruiz-Duenas F.J."/>
            <person name="Sabat G."/>
            <person name="Salamov A."/>
            <person name="Samejima M."/>
            <person name="Schmutz J."/>
            <person name="Slot J.C."/>
            <person name="St John F."/>
            <person name="Stenlid J."/>
            <person name="Sun H."/>
            <person name="Sun S."/>
            <person name="Syed K."/>
            <person name="Tsang A."/>
            <person name="Wiebenga A."/>
            <person name="Young D."/>
            <person name="Pisabarro A."/>
            <person name="Eastwood D.C."/>
            <person name="Martin F."/>
            <person name="Cullen D."/>
            <person name="Grigoriev I.V."/>
            <person name="Hibbett D.S."/>
        </authorList>
    </citation>
    <scope>NUCLEOTIDE SEQUENCE [LARGE SCALE GENOMIC DNA]</scope>
    <source>
        <strain evidence="5">RWD-64-598 SS2</strain>
    </source>
</reference>
<organism evidence="4 5">
    <name type="scientific">Coniophora puteana (strain RWD-64-598)</name>
    <name type="common">Brown rot fungus</name>
    <dbReference type="NCBI Taxonomy" id="741705"/>
    <lineage>
        <taxon>Eukaryota</taxon>
        <taxon>Fungi</taxon>
        <taxon>Dikarya</taxon>
        <taxon>Basidiomycota</taxon>
        <taxon>Agaricomycotina</taxon>
        <taxon>Agaricomycetes</taxon>
        <taxon>Agaricomycetidae</taxon>
        <taxon>Boletales</taxon>
        <taxon>Coniophorineae</taxon>
        <taxon>Coniophoraceae</taxon>
        <taxon>Coniophora</taxon>
    </lineage>
</organism>
<keyword evidence="5" id="KW-1185">Reference proteome</keyword>
<feature type="binding site" evidence="3">
    <location>
        <position position="184"/>
    </location>
    <ligand>
        <name>substrate</name>
    </ligand>
</feature>
<evidence type="ECO:0000313" key="5">
    <source>
        <dbReference type="Proteomes" id="UP000053558"/>
    </source>
</evidence>
<dbReference type="Pfam" id="PF05652">
    <property type="entry name" value="DcpS"/>
    <property type="match status" value="1"/>
</dbReference>
<comment type="caution">
    <text evidence="4">The sequence shown here is derived from an EMBL/GenBank/DDBJ whole genome shotgun (WGS) entry which is preliminary data.</text>
</comment>
<dbReference type="Gene3D" id="3.30.200.40">
    <property type="entry name" value="Scavenger mRNA decapping enzyme, N-terminal domain"/>
    <property type="match status" value="1"/>
</dbReference>
<dbReference type="EMBL" id="JH711579">
    <property type="protein sequence ID" value="EIW80742.1"/>
    <property type="molecule type" value="Genomic_DNA"/>
</dbReference>